<evidence type="ECO:0000256" key="7">
    <source>
        <dbReference type="ARBA" id="ARBA00022833"/>
    </source>
</evidence>
<evidence type="ECO:0000256" key="2">
    <source>
        <dbReference type="ARBA" id="ARBA00005988"/>
    </source>
</evidence>
<name>A0A9J7HPV9_BRAFL</name>
<proteinExistence type="inferred from homology"/>
<gene>
    <name evidence="14" type="primary">LOC118406369</name>
</gene>
<keyword evidence="13" id="KW-1185">Reference proteome</keyword>
<organism evidence="13 14">
    <name type="scientific">Branchiostoma floridae</name>
    <name type="common">Florida lancelet</name>
    <name type="synonym">Amphioxus</name>
    <dbReference type="NCBI Taxonomy" id="7739"/>
    <lineage>
        <taxon>Eukaryota</taxon>
        <taxon>Metazoa</taxon>
        <taxon>Chordata</taxon>
        <taxon>Cephalochordata</taxon>
        <taxon>Leptocardii</taxon>
        <taxon>Amphioxiformes</taxon>
        <taxon>Branchiostomatidae</taxon>
        <taxon>Branchiostoma</taxon>
    </lineage>
</organism>
<dbReference type="PRINTS" id="PR00765">
    <property type="entry name" value="CRBOXYPTASEA"/>
</dbReference>
<evidence type="ECO:0000256" key="4">
    <source>
        <dbReference type="ARBA" id="ARBA00022670"/>
    </source>
</evidence>
<dbReference type="FunFam" id="3.40.630.10:FF:000020">
    <property type="entry name" value="Carboxypeptidase D"/>
    <property type="match status" value="1"/>
</dbReference>
<evidence type="ECO:0000313" key="14">
    <source>
        <dbReference type="RefSeq" id="XP_035662235.1"/>
    </source>
</evidence>
<dbReference type="InterPro" id="IPR000834">
    <property type="entry name" value="Peptidase_M14"/>
</dbReference>
<dbReference type="Proteomes" id="UP000001554">
    <property type="component" value="Chromosome 2"/>
</dbReference>
<dbReference type="CDD" id="cd03858">
    <property type="entry name" value="M14_CP_N-E_like"/>
    <property type="match status" value="1"/>
</dbReference>
<dbReference type="GO" id="GO:0008270">
    <property type="term" value="F:zinc ion binding"/>
    <property type="evidence" value="ECO:0007669"/>
    <property type="project" value="InterPro"/>
</dbReference>
<keyword evidence="7" id="KW-0862">Zinc</keyword>
<keyword evidence="9" id="KW-0325">Glycoprotein</keyword>
<evidence type="ECO:0000256" key="9">
    <source>
        <dbReference type="ARBA" id="ARBA00023180"/>
    </source>
</evidence>
<keyword evidence="5" id="KW-0479">Metal-binding</keyword>
<keyword evidence="11" id="KW-0732">Signal</keyword>
<dbReference type="FunFam" id="2.60.40.1120:FF:000009">
    <property type="entry name" value="adipocyte enhancer-binding protein 1"/>
    <property type="match status" value="1"/>
</dbReference>
<dbReference type="GO" id="GO:0006518">
    <property type="term" value="P:peptide metabolic process"/>
    <property type="evidence" value="ECO:0000318"/>
    <property type="project" value="GO_Central"/>
</dbReference>
<dbReference type="CDD" id="cd11308">
    <property type="entry name" value="Peptidase_M14NE-CP-C_like"/>
    <property type="match status" value="1"/>
</dbReference>
<dbReference type="Pfam" id="PF00246">
    <property type="entry name" value="Peptidase_M14"/>
    <property type="match status" value="1"/>
</dbReference>
<dbReference type="InterPro" id="IPR050753">
    <property type="entry name" value="Peptidase_M14_domain"/>
</dbReference>
<evidence type="ECO:0000256" key="10">
    <source>
        <dbReference type="PROSITE-ProRule" id="PRU01379"/>
    </source>
</evidence>
<reference evidence="14" key="2">
    <citation type="submission" date="2025-08" db="UniProtKB">
        <authorList>
            <consortium name="RefSeq"/>
        </authorList>
    </citation>
    <scope>IDENTIFICATION</scope>
    <source>
        <strain evidence="14">S238N-H82</strain>
        <tissue evidence="14">Testes</tissue>
    </source>
</reference>
<keyword evidence="8" id="KW-0482">Metalloprotease</keyword>
<protein>
    <submittedName>
        <fullName evidence="14">Inactive carboxypeptidase-like protein X2</fullName>
    </submittedName>
</protein>
<accession>A0A9J7HPV9</accession>
<feature type="chain" id="PRO_5039924023" evidence="11">
    <location>
        <begin position="21"/>
        <end position="485"/>
    </location>
</feature>
<dbReference type="GO" id="GO:0016485">
    <property type="term" value="P:protein processing"/>
    <property type="evidence" value="ECO:0000318"/>
    <property type="project" value="GO_Central"/>
</dbReference>
<keyword evidence="4" id="KW-0645">Protease</keyword>
<evidence type="ECO:0000256" key="1">
    <source>
        <dbReference type="ARBA" id="ARBA00001947"/>
    </source>
</evidence>
<dbReference type="SUPFAM" id="SSF49464">
    <property type="entry name" value="Carboxypeptidase regulatory domain-like"/>
    <property type="match status" value="1"/>
</dbReference>
<dbReference type="PANTHER" id="PTHR11532:SF94">
    <property type="entry name" value="CARBOXYPEPTIDASE D-LIKE"/>
    <property type="match status" value="1"/>
</dbReference>
<dbReference type="Pfam" id="PF13620">
    <property type="entry name" value="CarboxypepD_reg"/>
    <property type="match status" value="1"/>
</dbReference>
<dbReference type="GeneID" id="118406369"/>
<dbReference type="InterPro" id="IPR057247">
    <property type="entry name" value="CARBOXYPEPT_ZN_2"/>
</dbReference>
<dbReference type="PANTHER" id="PTHR11532">
    <property type="entry name" value="PROTEASE M14 CARBOXYPEPTIDASE"/>
    <property type="match status" value="1"/>
</dbReference>
<evidence type="ECO:0000256" key="3">
    <source>
        <dbReference type="ARBA" id="ARBA00022645"/>
    </source>
</evidence>
<dbReference type="Gene3D" id="2.60.40.1120">
    <property type="entry name" value="Carboxypeptidase-like, regulatory domain"/>
    <property type="match status" value="1"/>
</dbReference>
<comment type="similarity">
    <text evidence="2 10">Belongs to the peptidase M14 family.</text>
</comment>
<dbReference type="SMART" id="SM00631">
    <property type="entry name" value="Zn_pept"/>
    <property type="match status" value="1"/>
</dbReference>
<dbReference type="InterPro" id="IPR008969">
    <property type="entry name" value="CarboxyPept-like_regulatory"/>
</dbReference>
<evidence type="ECO:0000259" key="12">
    <source>
        <dbReference type="PROSITE" id="PS52035"/>
    </source>
</evidence>
<dbReference type="Gene3D" id="3.40.630.10">
    <property type="entry name" value="Zn peptidases"/>
    <property type="match status" value="1"/>
</dbReference>
<dbReference type="GO" id="GO:0005615">
    <property type="term" value="C:extracellular space"/>
    <property type="evidence" value="ECO:0000318"/>
    <property type="project" value="GO_Central"/>
</dbReference>
<evidence type="ECO:0000313" key="13">
    <source>
        <dbReference type="Proteomes" id="UP000001554"/>
    </source>
</evidence>
<dbReference type="OMA" id="RIPDSYW"/>
<feature type="domain" description="Peptidase M14" evidence="12">
    <location>
        <begin position="27"/>
        <end position="351"/>
    </location>
</feature>
<keyword evidence="6" id="KW-0378">Hydrolase</keyword>
<dbReference type="PROSITE" id="PS00132">
    <property type="entry name" value="CARBOXYPEPT_ZN_1"/>
    <property type="match status" value="1"/>
</dbReference>
<dbReference type="RefSeq" id="XP_035662235.1">
    <property type="nucleotide sequence ID" value="XM_035806342.1"/>
</dbReference>
<dbReference type="SUPFAM" id="SSF53187">
    <property type="entry name" value="Zn-dependent exopeptidases"/>
    <property type="match status" value="1"/>
</dbReference>
<comment type="cofactor">
    <cofactor evidence="1">
        <name>Zn(2+)</name>
        <dbReference type="ChEBI" id="CHEBI:29105"/>
    </cofactor>
</comment>
<reference evidence="13" key="1">
    <citation type="journal article" date="2020" name="Nat. Ecol. Evol.">
        <title>Deeply conserved synteny resolves early events in vertebrate evolution.</title>
        <authorList>
            <person name="Simakov O."/>
            <person name="Marletaz F."/>
            <person name="Yue J.X."/>
            <person name="O'Connell B."/>
            <person name="Jenkins J."/>
            <person name="Brandt A."/>
            <person name="Calef R."/>
            <person name="Tung C.H."/>
            <person name="Huang T.K."/>
            <person name="Schmutz J."/>
            <person name="Satoh N."/>
            <person name="Yu J.K."/>
            <person name="Putnam N.H."/>
            <person name="Green R.E."/>
            <person name="Rokhsar D.S."/>
        </authorList>
    </citation>
    <scope>NUCLEOTIDE SEQUENCE [LARGE SCALE GENOMIC DNA]</scope>
    <source>
        <strain evidence="13">S238N-H82</strain>
    </source>
</reference>
<dbReference type="OrthoDB" id="10249045at2759"/>
<feature type="active site" description="Proton donor/acceptor" evidence="10">
    <location>
        <position position="321"/>
    </location>
</feature>
<dbReference type="AlphaFoldDB" id="A0A9J7HPV9"/>
<evidence type="ECO:0000256" key="11">
    <source>
        <dbReference type="SAM" id="SignalP"/>
    </source>
</evidence>
<evidence type="ECO:0000256" key="8">
    <source>
        <dbReference type="ARBA" id="ARBA00023049"/>
    </source>
</evidence>
<dbReference type="KEGG" id="bfo:118406369"/>
<dbReference type="PROSITE" id="PS00133">
    <property type="entry name" value="CARBOXYPEPT_ZN_2"/>
    <property type="match status" value="1"/>
</dbReference>
<evidence type="ECO:0000256" key="6">
    <source>
        <dbReference type="ARBA" id="ARBA00022801"/>
    </source>
</evidence>
<dbReference type="PROSITE" id="PS52035">
    <property type="entry name" value="PEPTIDASE_M14"/>
    <property type="match status" value="1"/>
</dbReference>
<dbReference type="InterPro" id="IPR057246">
    <property type="entry name" value="CARBOXYPEPT_ZN_1"/>
</dbReference>
<feature type="signal peptide" evidence="11">
    <location>
        <begin position="1"/>
        <end position="20"/>
    </location>
</feature>
<dbReference type="GO" id="GO:0004181">
    <property type="term" value="F:metallocarboxypeptidase activity"/>
    <property type="evidence" value="ECO:0000318"/>
    <property type="project" value="GO_Central"/>
</dbReference>
<sequence>MMMVGATLVVLLLWCSASVGVETGRPRYHNTAEMEAALRAVADACPDITRLYSIGTSEEGRELWVLEISDNPGQHEPGEPEFRYTANIHGNEVLGRELLLYLANYLCSRYQAAESRVTRLVDETRIHLIPSLNPDGYEKAAELGHQSYRTSSAHGDYGRYNTRGVNLYRDFPGLGKVLFTNRNNNHKVQNNHLRIPDSYWSRQIANETKAFLKWAEIYPFVLGANLHGGSLVAVYPFDLGQNPSDLSSYSATADDELYRHLAGTYARAHPTMAKCGARVTCDNLNTTCNGGIKNGASWFSVPGSLLDYSYLGTNAMEVALELGCDKFPAPDELPRLWNDNREPLLSYLEQVHIGIKGFVRNNKGHGMPGAAISVQGIQHDITTAKDGDYWRLLVPGTYRVTAYWKSYEETKTCEVTRDGPATTCDFTLHTDLTSDMHSFLKNNIPDVEASPSGVAGQYQPCAAIAAYLITSTVTILYTIYWDNDS</sequence>
<keyword evidence="3" id="KW-0121">Carboxypeptidase</keyword>
<evidence type="ECO:0000256" key="5">
    <source>
        <dbReference type="ARBA" id="ARBA00022723"/>
    </source>
</evidence>